<keyword evidence="3 4" id="KW-0574">Periplasm</keyword>
<dbReference type="SMART" id="SM00858">
    <property type="entry name" value="SAF"/>
    <property type="match status" value="1"/>
</dbReference>
<keyword evidence="7" id="KW-1185">Reference proteome</keyword>
<protein>
    <recommendedName>
        <fullName evidence="4">Flagella basal body P-ring formation protein FlgA</fullName>
    </recommendedName>
</protein>
<evidence type="ECO:0000256" key="4">
    <source>
        <dbReference type="RuleBase" id="RU362063"/>
    </source>
</evidence>
<dbReference type="Gene3D" id="3.90.1210.10">
    <property type="entry name" value="Antifreeze-like/N-acetylneuraminic acid synthase C-terminal domain"/>
    <property type="match status" value="1"/>
</dbReference>
<evidence type="ECO:0000256" key="3">
    <source>
        <dbReference type="ARBA" id="ARBA00022764"/>
    </source>
</evidence>
<dbReference type="PANTHER" id="PTHR36307:SF1">
    <property type="entry name" value="FLAGELLA BASAL BODY P-RING FORMATION PROTEIN FLGA"/>
    <property type="match status" value="1"/>
</dbReference>
<gene>
    <name evidence="6" type="primary">flgA</name>
    <name evidence="6" type="ORF">ABNW52_15590</name>
</gene>
<dbReference type="Pfam" id="PF13144">
    <property type="entry name" value="ChapFlgA"/>
    <property type="match status" value="1"/>
</dbReference>
<dbReference type="InterPro" id="IPR013974">
    <property type="entry name" value="SAF"/>
</dbReference>
<feature type="domain" description="SAF" evidence="5">
    <location>
        <begin position="107"/>
        <end position="168"/>
    </location>
</feature>
<keyword evidence="6" id="KW-0282">Flagellum</keyword>
<reference evidence="6" key="1">
    <citation type="submission" date="2024-06" db="EMBL/GenBank/DDBJ databases">
        <title>Genome sequence of Vogesella sp. MAHUQ-64.</title>
        <authorList>
            <person name="Huq M.A."/>
        </authorList>
    </citation>
    <scope>NUCLEOTIDE SEQUENCE</scope>
    <source>
        <strain evidence="6">MAHUQ-64</strain>
    </source>
</reference>
<feature type="signal peptide" evidence="4">
    <location>
        <begin position="1"/>
        <end position="22"/>
    </location>
</feature>
<feature type="chain" id="PRO_5044961047" description="Flagella basal body P-ring formation protein FlgA" evidence="4">
    <location>
        <begin position="23"/>
        <end position="237"/>
    </location>
</feature>
<proteinExistence type="inferred from homology"/>
<keyword evidence="6" id="KW-0966">Cell projection</keyword>
<sequence>MSVFAHYLRTALLLLPATSTLAATPSAMQQAEQAAYRYLADYASTHQLADARITLQALPPQRSLPACSQPYSITAADTRFWQRLRFTLRCPGDTGYADIIVRAELNARVLVAQRDIAAGQSIDAASVSTENRELSAMPDALGSLAIAAGQTTRRPIRSGQVLQQRFLQPQILIQRGQAVQIVARHDGIEVSVPGEALQSGGRDELIRVRNLASKRIISAVVLDAGSVAPADAANVAP</sequence>
<dbReference type="CDD" id="cd11614">
    <property type="entry name" value="SAF_CpaB_FlgA_like"/>
    <property type="match status" value="1"/>
</dbReference>
<evidence type="ECO:0000313" key="6">
    <source>
        <dbReference type="EMBL" id="MEQ6292036.1"/>
    </source>
</evidence>
<dbReference type="Gene3D" id="2.30.30.760">
    <property type="match status" value="1"/>
</dbReference>
<comment type="caution">
    <text evidence="6">The sequence shown here is derived from an EMBL/GenBank/DDBJ whole genome shotgun (WGS) entry which is preliminary data.</text>
</comment>
<organism evidence="6 7">
    <name type="scientific">Vogesella oryzagri</name>
    <dbReference type="NCBI Taxonomy" id="3160864"/>
    <lineage>
        <taxon>Bacteria</taxon>
        <taxon>Pseudomonadati</taxon>
        <taxon>Pseudomonadota</taxon>
        <taxon>Betaproteobacteria</taxon>
        <taxon>Neisseriales</taxon>
        <taxon>Chromobacteriaceae</taxon>
        <taxon>Vogesella</taxon>
    </lineage>
</organism>
<keyword evidence="6" id="KW-0969">Cilium</keyword>
<evidence type="ECO:0000259" key="5">
    <source>
        <dbReference type="SMART" id="SM00858"/>
    </source>
</evidence>
<comment type="function">
    <text evidence="4">Involved in the assembly process of the P-ring formation. It may associate with FlgF on the rod constituting a structure essential for the P-ring assembly or may act as a modulator protein for the P-ring assembly.</text>
</comment>
<comment type="similarity">
    <text evidence="4">Belongs to the FlgA family.</text>
</comment>
<name>A0ABV1M751_9NEIS</name>
<dbReference type="Proteomes" id="UP001433638">
    <property type="component" value="Unassembled WGS sequence"/>
</dbReference>
<dbReference type="InterPro" id="IPR017585">
    <property type="entry name" value="SAF_FlgA"/>
</dbReference>
<keyword evidence="4" id="KW-1005">Bacterial flagellum biogenesis</keyword>
<comment type="subcellular location">
    <subcellularLocation>
        <location evidence="1 4">Periplasm</location>
    </subcellularLocation>
</comment>
<dbReference type="InterPro" id="IPR039246">
    <property type="entry name" value="Flagellar_FlgA"/>
</dbReference>
<evidence type="ECO:0000256" key="1">
    <source>
        <dbReference type="ARBA" id="ARBA00004418"/>
    </source>
</evidence>
<keyword evidence="2 4" id="KW-0732">Signal</keyword>
<dbReference type="EMBL" id="JBEFLD010000008">
    <property type="protein sequence ID" value="MEQ6292036.1"/>
    <property type="molecule type" value="Genomic_DNA"/>
</dbReference>
<dbReference type="RefSeq" id="WP_349589730.1">
    <property type="nucleotide sequence ID" value="NZ_JBEFLD010000008.1"/>
</dbReference>
<evidence type="ECO:0000256" key="2">
    <source>
        <dbReference type="ARBA" id="ARBA00022729"/>
    </source>
</evidence>
<accession>A0ABV1M751</accession>
<dbReference type="NCBIfam" id="TIGR03170">
    <property type="entry name" value="flgA_cterm"/>
    <property type="match status" value="1"/>
</dbReference>
<dbReference type="PANTHER" id="PTHR36307">
    <property type="entry name" value="FLAGELLA BASAL BODY P-RING FORMATION PROTEIN FLGA"/>
    <property type="match status" value="1"/>
</dbReference>
<evidence type="ECO:0000313" key="7">
    <source>
        <dbReference type="Proteomes" id="UP001433638"/>
    </source>
</evidence>